<feature type="chain" id="PRO_5009519107" description="DUF5667 domain-containing protein" evidence="1">
    <location>
        <begin position="24"/>
        <end position="220"/>
    </location>
</feature>
<name>A0A1F5KDH4_9BACT</name>
<reference evidence="2 3" key="1">
    <citation type="journal article" date="2016" name="Nat. Commun.">
        <title>Thousands of microbial genomes shed light on interconnected biogeochemical processes in an aquifer system.</title>
        <authorList>
            <person name="Anantharaman K."/>
            <person name="Brown C.T."/>
            <person name="Hug L.A."/>
            <person name="Sharon I."/>
            <person name="Castelle C.J."/>
            <person name="Probst A.J."/>
            <person name="Thomas B.C."/>
            <person name="Singh A."/>
            <person name="Wilkins M.J."/>
            <person name="Karaoz U."/>
            <person name="Brodie E.L."/>
            <person name="Williams K.H."/>
            <person name="Hubbard S.S."/>
            <person name="Banfield J.F."/>
        </authorList>
    </citation>
    <scope>NUCLEOTIDE SEQUENCE [LARGE SCALE GENOMIC DNA]</scope>
</reference>
<gene>
    <name evidence="2" type="ORF">A3F00_01780</name>
</gene>
<feature type="signal peptide" evidence="1">
    <location>
        <begin position="1"/>
        <end position="23"/>
    </location>
</feature>
<keyword evidence="1" id="KW-0732">Signal</keyword>
<evidence type="ECO:0000256" key="1">
    <source>
        <dbReference type="SAM" id="SignalP"/>
    </source>
</evidence>
<evidence type="ECO:0000313" key="2">
    <source>
        <dbReference type="EMBL" id="OGE38996.1"/>
    </source>
</evidence>
<dbReference type="AlphaFoldDB" id="A0A1F5KDH4"/>
<proteinExistence type="predicted"/>
<accession>A0A1F5KDH4</accession>
<dbReference type="EMBL" id="MFDE01000007">
    <property type="protein sequence ID" value="OGE38996.1"/>
    <property type="molecule type" value="Genomic_DNA"/>
</dbReference>
<organism evidence="2 3">
    <name type="scientific">Candidatus Daviesbacteria bacterium RIFCSPHIGHO2_12_FULL_37_11</name>
    <dbReference type="NCBI Taxonomy" id="1797777"/>
    <lineage>
        <taxon>Bacteria</taxon>
        <taxon>Candidatus Daviesiibacteriota</taxon>
    </lineage>
</organism>
<dbReference type="Proteomes" id="UP000176527">
    <property type="component" value="Unassembled WGS sequence"/>
</dbReference>
<evidence type="ECO:0000313" key="3">
    <source>
        <dbReference type="Proteomes" id="UP000176527"/>
    </source>
</evidence>
<protein>
    <recommendedName>
        <fullName evidence="4">DUF5667 domain-containing protein</fullName>
    </recommendedName>
</protein>
<sequence>MRKFVSGIGIVLILFGFTTSAYAQTTATRPGQIKREVVKERVETRKEIIADRKENITTKLDGLKIRIASKEASLKLRLNKFKDKTKALIVEKVSTVLNNINENRVTHSNRFLENASRILNKLQERVSNAASNGKDAASANAAISSARAKIASASAAVASQSAKEYTLSVSSESAAKAEIKATRDAFHGDWQSVRALLIDAKQAVANAIRVAATTLGGDNP</sequence>
<comment type="caution">
    <text evidence="2">The sequence shown here is derived from an EMBL/GenBank/DDBJ whole genome shotgun (WGS) entry which is preliminary data.</text>
</comment>
<evidence type="ECO:0008006" key="4">
    <source>
        <dbReference type="Google" id="ProtNLM"/>
    </source>
</evidence>